<dbReference type="PANTHER" id="PTHR30329">
    <property type="entry name" value="STATOR ELEMENT OF FLAGELLAR MOTOR COMPLEX"/>
    <property type="match status" value="1"/>
</dbReference>
<evidence type="ECO:0000256" key="2">
    <source>
        <dbReference type="ARBA" id="ARBA00008914"/>
    </source>
</evidence>
<keyword evidence="6 7" id="KW-0472">Membrane</keyword>
<evidence type="ECO:0000259" key="9">
    <source>
        <dbReference type="PROSITE" id="PS51123"/>
    </source>
</evidence>
<dbReference type="InterPro" id="IPR006665">
    <property type="entry name" value="OmpA-like"/>
</dbReference>
<evidence type="ECO:0000313" key="10">
    <source>
        <dbReference type="EMBL" id="MBI9114581.1"/>
    </source>
</evidence>
<evidence type="ECO:0000256" key="6">
    <source>
        <dbReference type="ARBA" id="ARBA00023136"/>
    </source>
</evidence>
<keyword evidence="5 8" id="KW-1133">Transmembrane helix</keyword>
<feature type="domain" description="OmpA-like" evidence="9">
    <location>
        <begin position="159"/>
        <end position="278"/>
    </location>
</feature>
<evidence type="ECO:0000256" key="4">
    <source>
        <dbReference type="ARBA" id="ARBA00022692"/>
    </source>
</evidence>
<reference evidence="10" key="1">
    <citation type="submission" date="2020-12" db="EMBL/GenBank/DDBJ databases">
        <title>Sanguibacter suaedae sp. nov., isolated from Suaeda aralocaspica.</title>
        <authorList>
            <person name="Ma Q."/>
        </authorList>
    </citation>
    <scope>NUCLEOTIDE SEQUENCE</scope>
    <source>
        <strain evidence="10">YZGR15</strain>
    </source>
</reference>
<dbReference type="PANTHER" id="PTHR30329:SF20">
    <property type="entry name" value="EXPORTED PROTEIN"/>
    <property type="match status" value="1"/>
</dbReference>
<feature type="transmembrane region" description="Helical" evidence="8">
    <location>
        <begin position="25"/>
        <end position="45"/>
    </location>
</feature>
<gene>
    <name evidence="10" type="ORF">JAV76_06090</name>
</gene>
<dbReference type="Proteomes" id="UP000602087">
    <property type="component" value="Unassembled WGS sequence"/>
</dbReference>
<dbReference type="InterPro" id="IPR050330">
    <property type="entry name" value="Bact_OuterMem_StrucFunc"/>
</dbReference>
<comment type="similarity">
    <text evidence="2">Belongs to the MotB family.</text>
</comment>
<evidence type="ECO:0000256" key="5">
    <source>
        <dbReference type="ARBA" id="ARBA00022989"/>
    </source>
</evidence>
<dbReference type="GO" id="GO:0005886">
    <property type="term" value="C:plasma membrane"/>
    <property type="evidence" value="ECO:0007669"/>
    <property type="project" value="UniProtKB-SubCell"/>
</dbReference>
<proteinExistence type="inferred from homology"/>
<dbReference type="Pfam" id="PF13677">
    <property type="entry name" value="MotB_plug"/>
    <property type="match status" value="1"/>
</dbReference>
<evidence type="ECO:0000256" key="1">
    <source>
        <dbReference type="ARBA" id="ARBA00004162"/>
    </source>
</evidence>
<keyword evidence="11" id="KW-1185">Reference proteome</keyword>
<evidence type="ECO:0000313" key="11">
    <source>
        <dbReference type="Proteomes" id="UP000602087"/>
    </source>
</evidence>
<dbReference type="EMBL" id="JAEINH010000004">
    <property type="protein sequence ID" value="MBI9114581.1"/>
    <property type="molecule type" value="Genomic_DNA"/>
</dbReference>
<dbReference type="CDD" id="cd07185">
    <property type="entry name" value="OmpA_C-like"/>
    <property type="match status" value="1"/>
</dbReference>
<dbReference type="InterPro" id="IPR025713">
    <property type="entry name" value="MotB-like_N_dom"/>
</dbReference>
<protein>
    <submittedName>
        <fullName evidence="10">OmpA family protein</fullName>
    </submittedName>
</protein>
<accession>A0A934MAT6</accession>
<dbReference type="Pfam" id="PF00691">
    <property type="entry name" value="OmpA"/>
    <property type="match status" value="1"/>
</dbReference>
<evidence type="ECO:0000256" key="3">
    <source>
        <dbReference type="ARBA" id="ARBA00022475"/>
    </source>
</evidence>
<comment type="caution">
    <text evidence="10">The sequence shown here is derived from an EMBL/GenBank/DDBJ whole genome shotgun (WGS) entry which is preliminary data.</text>
</comment>
<evidence type="ECO:0000256" key="7">
    <source>
        <dbReference type="PROSITE-ProRule" id="PRU00473"/>
    </source>
</evidence>
<organism evidence="10 11">
    <name type="scientific">Sanguibacter suaedae</name>
    <dbReference type="NCBI Taxonomy" id="2795737"/>
    <lineage>
        <taxon>Bacteria</taxon>
        <taxon>Bacillati</taxon>
        <taxon>Actinomycetota</taxon>
        <taxon>Actinomycetes</taxon>
        <taxon>Micrococcales</taxon>
        <taxon>Sanguibacteraceae</taxon>
        <taxon>Sanguibacter</taxon>
    </lineage>
</organism>
<comment type="subcellular location">
    <subcellularLocation>
        <location evidence="1">Cell membrane</location>
        <topology evidence="1">Single-pass membrane protein</topology>
    </subcellularLocation>
</comment>
<dbReference type="Gene3D" id="3.30.1330.60">
    <property type="entry name" value="OmpA-like domain"/>
    <property type="match status" value="1"/>
</dbReference>
<dbReference type="PROSITE" id="PS51123">
    <property type="entry name" value="OMPA_2"/>
    <property type="match status" value="1"/>
</dbReference>
<keyword evidence="4 8" id="KW-0812">Transmembrane</keyword>
<dbReference type="AlphaFoldDB" id="A0A934MAT6"/>
<name>A0A934MAT6_9MICO</name>
<evidence type="ECO:0000256" key="8">
    <source>
        <dbReference type="SAM" id="Phobius"/>
    </source>
</evidence>
<dbReference type="RefSeq" id="WP_198733147.1">
    <property type="nucleotide sequence ID" value="NZ_JAEINH010000004.1"/>
</dbReference>
<dbReference type="InterPro" id="IPR036737">
    <property type="entry name" value="OmpA-like_sf"/>
</dbReference>
<dbReference type="SUPFAM" id="SSF103088">
    <property type="entry name" value="OmpA-like"/>
    <property type="match status" value="1"/>
</dbReference>
<keyword evidence="3" id="KW-1003">Cell membrane</keyword>
<sequence>MSSGGGGRKGKKQIEEEHENHERWLVSYADMMTVFAALFIVLYAISQVDEAKFDQLRQSLAAGFGSPQVSILTDGTGPLTDTSSSVVVPSISEIVPQVTSDTAQELGEPADGGGDATNPADLAAARAEYGSFEDLAEAINAALAAQGLPGVLQFKIDERGLVIGMVTDEVFFAADSAQLTPTSQKVIDTMSPYLVAIPNEISIEGHANTVPTSRYSSNWELSSDRATQVLRRMVETDGMPGARIAATGYGQSRPLLPNDTDAGLEANRRVDLVVLSNQPERIRELLPMVPTLEKG</sequence>